<evidence type="ECO:0000313" key="1">
    <source>
        <dbReference type="EMBL" id="MCD2115061.1"/>
    </source>
</evidence>
<proteinExistence type="predicted"/>
<comment type="caution">
    <text evidence="1">The sequence shown here is derived from an EMBL/GenBank/DDBJ whole genome shotgun (WGS) entry which is preliminary data.</text>
</comment>
<protein>
    <submittedName>
        <fullName evidence="1">Uncharacterized protein</fullName>
    </submittedName>
</protein>
<reference evidence="1" key="1">
    <citation type="submission" date="2021-11" db="EMBL/GenBank/DDBJ databases">
        <title>Development of a sustainable strategy for remediation of hydrocarbon-contaminated territories based on the waste exchange concept.</title>
        <authorList>
            <person name="Elkin A."/>
        </authorList>
    </citation>
    <scope>NUCLEOTIDE SEQUENCE</scope>
    <source>
        <strain evidence="1">IEGM 757</strain>
    </source>
</reference>
<dbReference type="EMBL" id="JAJNCO010000045">
    <property type="protein sequence ID" value="MCD2115061.1"/>
    <property type="molecule type" value="Genomic_DNA"/>
</dbReference>
<evidence type="ECO:0000313" key="2">
    <source>
        <dbReference type="Proteomes" id="UP001198630"/>
    </source>
</evidence>
<sequence>MTKPSIPVAYIPNAPAGVNPDDLRARIPGWGVDLDPEDRPAVPKERFAPESTGAHWDFPERQEEKWPRERSVEHAFLTPVFGTSCPPKGLSGIVRKYAYRRFSEGRAAHWLLLLGADRIDAIESHLTSFVSRRPDNPITETGIRSEFTHAGIRSRLGRRRVDTAHQWMDPVVVAGPWILGVGATAAGIVGGARMLVRRGWPHLVNTSVAEDRACRPRTGA</sequence>
<accession>A0AAW4XQC4</accession>
<dbReference type="AlphaFoldDB" id="A0AAW4XQC4"/>
<organism evidence="1 2">
    <name type="scientific">Rhodococcus rhodochrous</name>
    <dbReference type="NCBI Taxonomy" id="1829"/>
    <lineage>
        <taxon>Bacteria</taxon>
        <taxon>Bacillati</taxon>
        <taxon>Actinomycetota</taxon>
        <taxon>Actinomycetes</taxon>
        <taxon>Mycobacteriales</taxon>
        <taxon>Nocardiaceae</taxon>
        <taxon>Rhodococcus</taxon>
    </lineage>
</organism>
<dbReference type="Proteomes" id="UP001198630">
    <property type="component" value="Unassembled WGS sequence"/>
</dbReference>
<gene>
    <name evidence="1" type="ORF">LQ384_28735</name>
</gene>
<name>A0AAW4XQC4_RHORH</name>
<dbReference type="RefSeq" id="WP_230792953.1">
    <property type="nucleotide sequence ID" value="NZ_JAJNCO010000045.1"/>
</dbReference>